<dbReference type="EMBL" id="CAIT01000007">
    <property type="protein sequence ID" value="CCH54779.1"/>
    <property type="molecule type" value="Genomic_DNA"/>
</dbReference>
<comment type="caution">
    <text evidence="2">The sequence shown here is derived from an EMBL/GenBank/DDBJ whole genome shotgun (WGS) entry which is preliminary data.</text>
</comment>
<dbReference type="PANTHER" id="PTHR36919:SF2">
    <property type="entry name" value="BLL6627 PROTEIN"/>
    <property type="match status" value="1"/>
</dbReference>
<reference evidence="2 3" key="1">
    <citation type="journal article" date="2012" name="J. Bacteriol.">
        <title>Genome Sequence of the Filamentous Bacterium Fibrisoma limi BUZ 3T.</title>
        <authorList>
            <person name="Filippini M."/>
            <person name="Qi W."/>
            <person name="Jaenicke S."/>
            <person name="Goesmann A."/>
            <person name="Smits T.H."/>
            <person name="Bagheri H.C."/>
        </authorList>
    </citation>
    <scope>NUCLEOTIDE SEQUENCE [LARGE SCALE GENOMIC DNA]</scope>
    <source>
        <strain evidence="3">BUZ 3T</strain>
    </source>
</reference>
<dbReference type="AlphaFoldDB" id="I2GLK3"/>
<accession>I2GLK3</accession>
<keyword evidence="3" id="KW-1185">Reference proteome</keyword>
<dbReference type="PANTHER" id="PTHR36919">
    <property type="entry name" value="BLR1215 PROTEIN"/>
    <property type="match status" value="1"/>
</dbReference>
<dbReference type="Gene3D" id="2.40.128.520">
    <property type="match status" value="1"/>
</dbReference>
<evidence type="ECO:0000313" key="3">
    <source>
        <dbReference type="Proteomes" id="UP000009309"/>
    </source>
</evidence>
<proteinExistence type="predicted"/>
<dbReference type="STRING" id="1185876.BN8_03983"/>
<dbReference type="Proteomes" id="UP000009309">
    <property type="component" value="Unassembled WGS sequence"/>
</dbReference>
<organism evidence="2 3">
    <name type="scientific">Fibrisoma limi BUZ 3</name>
    <dbReference type="NCBI Taxonomy" id="1185876"/>
    <lineage>
        <taxon>Bacteria</taxon>
        <taxon>Pseudomonadati</taxon>
        <taxon>Bacteroidota</taxon>
        <taxon>Cytophagia</taxon>
        <taxon>Cytophagales</taxon>
        <taxon>Spirosomataceae</taxon>
        <taxon>Fibrisoma</taxon>
    </lineage>
</organism>
<dbReference type="RefSeq" id="WP_009283355.1">
    <property type="nucleotide sequence ID" value="NZ_CAIT01000007.1"/>
</dbReference>
<dbReference type="eggNOG" id="COG4731">
    <property type="taxonomic scope" value="Bacteria"/>
</dbReference>
<dbReference type="Pfam" id="PF09917">
    <property type="entry name" value="DUF2147"/>
    <property type="match status" value="1"/>
</dbReference>
<gene>
    <name evidence="2" type="ORF">BN8_03983</name>
</gene>
<feature type="domain" description="DUF2147" evidence="1">
    <location>
        <begin position="32"/>
        <end position="147"/>
    </location>
</feature>
<name>I2GLK3_9BACT</name>
<evidence type="ECO:0000313" key="2">
    <source>
        <dbReference type="EMBL" id="CCH54779.1"/>
    </source>
</evidence>
<protein>
    <recommendedName>
        <fullName evidence="1">DUF2147 domain-containing protein</fullName>
    </recommendedName>
</protein>
<sequence length="150" mass="17442">MKTYEIWPYSLVLVMFGLLPTAAIAQADKLVGVWLNQDKDGRIEIYERANRYFGKIVWLNEPNEPNGQPKRDEKNPDTSLRNRQLLNLILLKNLHYKGENQWDDGSIYDARNGQTYRCKATLRNPSTLDLRGYVGFSLLGRTTTWTRVSY</sequence>
<evidence type="ECO:0000259" key="1">
    <source>
        <dbReference type="Pfam" id="PF09917"/>
    </source>
</evidence>
<dbReference type="InterPro" id="IPR019223">
    <property type="entry name" value="DUF2147"/>
</dbReference>